<accession>X1L6Q3</accession>
<sequence length="69" mass="8065">ELKDLGLGIRKTNFYEIYRNEKALPEPSEHKREVSTPIKYRKGKPSKTWINCLNENTDNFGGYKSDMKS</sequence>
<protein>
    <submittedName>
        <fullName evidence="1">Uncharacterized protein</fullName>
    </submittedName>
</protein>
<name>X1L6Q3_9ZZZZ</name>
<proteinExistence type="predicted"/>
<evidence type="ECO:0000313" key="1">
    <source>
        <dbReference type="EMBL" id="GAH98109.1"/>
    </source>
</evidence>
<organism evidence="1">
    <name type="scientific">marine sediment metagenome</name>
    <dbReference type="NCBI Taxonomy" id="412755"/>
    <lineage>
        <taxon>unclassified sequences</taxon>
        <taxon>metagenomes</taxon>
        <taxon>ecological metagenomes</taxon>
    </lineage>
</organism>
<comment type="caution">
    <text evidence="1">The sequence shown here is derived from an EMBL/GenBank/DDBJ whole genome shotgun (WGS) entry which is preliminary data.</text>
</comment>
<dbReference type="AlphaFoldDB" id="X1L6Q3"/>
<dbReference type="EMBL" id="BARU01048650">
    <property type="protein sequence ID" value="GAH98109.1"/>
    <property type="molecule type" value="Genomic_DNA"/>
</dbReference>
<feature type="non-terminal residue" evidence="1">
    <location>
        <position position="69"/>
    </location>
</feature>
<feature type="non-terminal residue" evidence="1">
    <location>
        <position position="1"/>
    </location>
</feature>
<gene>
    <name evidence="1" type="ORF">S03H2_72173</name>
</gene>
<reference evidence="1" key="1">
    <citation type="journal article" date="2014" name="Front. Microbiol.">
        <title>High frequency of phylogenetically diverse reductive dehalogenase-homologous genes in deep subseafloor sedimentary metagenomes.</title>
        <authorList>
            <person name="Kawai M."/>
            <person name="Futagami T."/>
            <person name="Toyoda A."/>
            <person name="Takaki Y."/>
            <person name="Nishi S."/>
            <person name="Hori S."/>
            <person name="Arai W."/>
            <person name="Tsubouchi T."/>
            <person name="Morono Y."/>
            <person name="Uchiyama I."/>
            <person name="Ito T."/>
            <person name="Fujiyama A."/>
            <person name="Inagaki F."/>
            <person name="Takami H."/>
        </authorList>
    </citation>
    <scope>NUCLEOTIDE SEQUENCE</scope>
    <source>
        <strain evidence="1">Expedition CK06-06</strain>
    </source>
</reference>